<keyword evidence="11" id="KW-0325">Glycoprotein</keyword>
<dbReference type="CDD" id="cd07302">
    <property type="entry name" value="CHD"/>
    <property type="match status" value="1"/>
</dbReference>
<dbReference type="SUPFAM" id="SSF53822">
    <property type="entry name" value="Periplasmic binding protein-like I"/>
    <property type="match status" value="1"/>
</dbReference>
<dbReference type="Pfam" id="PF01094">
    <property type="entry name" value="ANF_receptor"/>
    <property type="match status" value="1"/>
</dbReference>
<evidence type="ECO:0000256" key="12">
    <source>
        <dbReference type="ARBA" id="ARBA00023239"/>
    </source>
</evidence>
<dbReference type="PROSITE" id="PS50011">
    <property type="entry name" value="PROTEIN_KINASE_DOM"/>
    <property type="match status" value="1"/>
</dbReference>
<dbReference type="InterPro" id="IPR050401">
    <property type="entry name" value="Cyclic_nucleotide_synthase"/>
</dbReference>
<keyword evidence="19" id="KW-1185">Reference proteome</keyword>
<dbReference type="Pfam" id="PF06544">
    <property type="entry name" value="Prp3_C"/>
    <property type="match status" value="1"/>
</dbReference>
<dbReference type="FunFam" id="3.30.70.1230:FF:000004">
    <property type="entry name" value="Guanylate cyclase"/>
    <property type="match status" value="1"/>
</dbReference>
<dbReference type="Proteomes" id="UP000192578">
    <property type="component" value="Unassembled WGS sequence"/>
</dbReference>
<name>A0A1W0XF67_HYPEX</name>
<dbReference type="Pfam" id="PF08572">
    <property type="entry name" value="PRP3"/>
    <property type="match status" value="1"/>
</dbReference>
<dbReference type="Gene3D" id="1.10.510.10">
    <property type="entry name" value="Transferase(Phosphotransferase) domain 1"/>
    <property type="match status" value="1"/>
</dbReference>
<dbReference type="SMART" id="SM00044">
    <property type="entry name" value="CYCc"/>
    <property type="match status" value="1"/>
</dbReference>
<dbReference type="InterPro" id="IPR011009">
    <property type="entry name" value="Kinase-like_dom_sf"/>
</dbReference>
<evidence type="ECO:0000256" key="10">
    <source>
        <dbReference type="ARBA" id="ARBA00023170"/>
    </source>
</evidence>
<comment type="subcellular location">
    <subcellularLocation>
        <location evidence="2">Cell membrane</location>
        <topology evidence="2">Single-pass type I membrane protein</topology>
    </subcellularLocation>
</comment>
<dbReference type="GO" id="GO:0005525">
    <property type="term" value="F:GTP binding"/>
    <property type="evidence" value="ECO:0007669"/>
    <property type="project" value="UniProtKB-KW"/>
</dbReference>
<protein>
    <recommendedName>
        <fullName evidence="3">guanylate cyclase</fullName>
        <ecNumber evidence="3">4.6.1.2</ecNumber>
    </recommendedName>
</protein>
<dbReference type="PRINTS" id="PR00255">
    <property type="entry name" value="NATPEPTIDER"/>
</dbReference>
<evidence type="ECO:0000256" key="4">
    <source>
        <dbReference type="ARBA" id="ARBA00022692"/>
    </source>
</evidence>
<dbReference type="GO" id="GO:0005886">
    <property type="term" value="C:plasma membrane"/>
    <property type="evidence" value="ECO:0007669"/>
    <property type="project" value="UniProtKB-SubCell"/>
</dbReference>
<evidence type="ECO:0000259" key="17">
    <source>
        <dbReference type="PROSITE" id="PS50125"/>
    </source>
</evidence>
<dbReference type="InterPro" id="IPR001828">
    <property type="entry name" value="ANF_lig-bd_rcpt"/>
</dbReference>
<gene>
    <name evidence="18" type="ORF">BV898_00251</name>
</gene>
<proteinExistence type="predicted"/>
<feature type="compositionally biased region" description="Basic residues" evidence="14">
    <location>
        <begin position="1479"/>
        <end position="1488"/>
    </location>
</feature>
<feature type="region of interest" description="Disordered" evidence="14">
    <location>
        <begin position="1541"/>
        <end position="1568"/>
    </location>
</feature>
<keyword evidence="5 15" id="KW-0732">Signal</keyword>
<evidence type="ECO:0000256" key="14">
    <source>
        <dbReference type="SAM" id="MobiDB-lite"/>
    </source>
</evidence>
<organism evidence="18 19">
    <name type="scientific">Hypsibius exemplaris</name>
    <name type="common">Freshwater tardigrade</name>
    <dbReference type="NCBI Taxonomy" id="2072580"/>
    <lineage>
        <taxon>Eukaryota</taxon>
        <taxon>Metazoa</taxon>
        <taxon>Ecdysozoa</taxon>
        <taxon>Tardigrada</taxon>
        <taxon>Eutardigrada</taxon>
        <taxon>Parachela</taxon>
        <taxon>Hypsibioidea</taxon>
        <taxon>Hypsibiidae</taxon>
        <taxon>Hypsibius</taxon>
    </lineage>
</organism>
<keyword evidence="9" id="KW-0472">Membrane</keyword>
<dbReference type="GO" id="GO:0001653">
    <property type="term" value="F:peptide receptor activity"/>
    <property type="evidence" value="ECO:0007669"/>
    <property type="project" value="TreeGrafter"/>
</dbReference>
<dbReference type="SUPFAM" id="SSF55073">
    <property type="entry name" value="Nucleotide cyclase"/>
    <property type="match status" value="1"/>
</dbReference>
<dbReference type="InterPro" id="IPR010541">
    <property type="entry name" value="Prp3_C"/>
</dbReference>
<dbReference type="OrthoDB" id="10264544at2759"/>
<dbReference type="GO" id="GO:0005524">
    <property type="term" value="F:ATP binding"/>
    <property type="evidence" value="ECO:0007669"/>
    <property type="project" value="InterPro"/>
</dbReference>
<comment type="caution">
    <text evidence="18">The sequence shown here is derived from an EMBL/GenBank/DDBJ whole genome shotgun (WGS) entry which is preliminary data.</text>
</comment>
<evidence type="ECO:0000256" key="7">
    <source>
        <dbReference type="ARBA" id="ARBA00022989"/>
    </source>
</evidence>
<keyword evidence="6" id="KW-0547">Nucleotide-binding</keyword>
<dbReference type="InterPro" id="IPR028082">
    <property type="entry name" value="Peripla_BP_I"/>
</dbReference>
<keyword evidence="12" id="KW-0456">Lyase</keyword>
<dbReference type="GO" id="GO:0004016">
    <property type="term" value="F:adenylate cyclase activity"/>
    <property type="evidence" value="ECO:0007669"/>
    <property type="project" value="TreeGrafter"/>
</dbReference>
<dbReference type="EMBL" id="MTYJ01000001">
    <property type="protein sequence ID" value="OQV26129.1"/>
    <property type="molecule type" value="Genomic_DNA"/>
</dbReference>
<feature type="region of interest" description="Disordered" evidence="14">
    <location>
        <begin position="1478"/>
        <end position="1503"/>
    </location>
</feature>
<dbReference type="GO" id="GO:0004672">
    <property type="term" value="F:protein kinase activity"/>
    <property type="evidence" value="ECO:0007669"/>
    <property type="project" value="InterPro"/>
</dbReference>
<evidence type="ECO:0000313" key="19">
    <source>
        <dbReference type="Proteomes" id="UP000192578"/>
    </source>
</evidence>
<evidence type="ECO:0000256" key="3">
    <source>
        <dbReference type="ARBA" id="ARBA00012202"/>
    </source>
</evidence>
<accession>A0A1W0XF67</accession>
<dbReference type="InterPro" id="IPR001054">
    <property type="entry name" value="A/G_cyclase"/>
</dbReference>
<feature type="signal peptide" evidence="15">
    <location>
        <begin position="1"/>
        <end position="20"/>
    </location>
</feature>
<dbReference type="PANTHER" id="PTHR11920:SF494">
    <property type="entry name" value="ATRIAL NATRIURETIC PEPTIDE RECEPTOR 2"/>
    <property type="match status" value="1"/>
</dbReference>
<evidence type="ECO:0000256" key="15">
    <source>
        <dbReference type="SAM" id="SignalP"/>
    </source>
</evidence>
<keyword evidence="13" id="KW-0141">cGMP biosynthesis</keyword>
<dbReference type="SUPFAM" id="SSF56112">
    <property type="entry name" value="Protein kinase-like (PK-like)"/>
    <property type="match status" value="1"/>
</dbReference>
<evidence type="ECO:0000256" key="6">
    <source>
        <dbReference type="ARBA" id="ARBA00022741"/>
    </source>
</evidence>
<dbReference type="PANTHER" id="PTHR11920">
    <property type="entry name" value="GUANYLYL CYCLASE"/>
    <property type="match status" value="1"/>
</dbReference>
<evidence type="ECO:0000313" key="18">
    <source>
        <dbReference type="EMBL" id="OQV26129.1"/>
    </source>
</evidence>
<feature type="compositionally biased region" description="Basic and acidic residues" evidence="14">
    <location>
        <begin position="1489"/>
        <end position="1500"/>
    </location>
</feature>
<dbReference type="Gene3D" id="3.30.70.1230">
    <property type="entry name" value="Nucleotide cyclase"/>
    <property type="match status" value="1"/>
</dbReference>
<feature type="region of interest" description="Disordered" evidence="14">
    <location>
        <begin position="1134"/>
        <end position="1202"/>
    </location>
</feature>
<keyword evidence="4" id="KW-0812">Transmembrane</keyword>
<dbReference type="InterPro" id="IPR001170">
    <property type="entry name" value="ANPR/GUC"/>
</dbReference>
<reference evidence="19" key="1">
    <citation type="submission" date="2017-01" db="EMBL/GenBank/DDBJ databases">
        <title>Comparative genomics of anhydrobiosis in the tardigrade Hypsibius dujardini.</title>
        <authorList>
            <person name="Yoshida Y."/>
            <person name="Koutsovoulos G."/>
            <person name="Laetsch D."/>
            <person name="Stevens L."/>
            <person name="Kumar S."/>
            <person name="Horikawa D."/>
            <person name="Ishino K."/>
            <person name="Komine S."/>
            <person name="Tomita M."/>
            <person name="Blaxter M."/>
            <person name="Arakawa K."/>
        </authorList>
    </citation>
    <scope>NUCLEOTIDE SEQUENCE [LARGE SCALE GENOMIC DNA]</scope>
    <source>
        <strain evidence="19">Z151</strain>
    </source>
</reference>
<keyword evidence="8" id="KW-0342">GTP-binding</keyword>
<feature type="domain" description="Protein kinase" evidence="16">
    <location>
        <begin position="611"/>
        <end position="881"/>
    </location>
</feature>
<dbReference type="GO" id="GO:0035556">
    <property type="term" value="P:intracellular signal transduction"/>
    <property type="evidence" value="ECO:0007669"/>
    <property type="project" value="InterPro"/>
</dbReference>
<feature type="chain" id="PRO_5012777267" description="guanylate cyclase" evidence="15">
    <location>
        <begin position="21"/>
        <end position="1719"/>
    </location>
</feature>
<dbReference type="CDD" id="cd24162">
    <property type="entry name" value="Prp3_C"/>
    <property type="match status" value="1"/>
</dbReference>
<dbReference type="Gene3D" id="3.40.50.2300">
    <property type="match status" value="2"/>
</dbReference>
<feature type="compositionally biased region" description="Basic and acidic residues" evidence="14">
    <location>
        <begin position="1143"/>
        <end position="1182"/>
    </location>
</feature>
<sequence>MTVWSLLLLLALPTTPTAVALSASQTAIYNQCSQTCDKVTSSSAASKEQSRSRNVRPIITICQLWEDSDSLVDPAIDLGIQTLKQDFADSVEFAWVKAILPGGCLDETLLEASPKAVDLQMIKSANGCSVFMGPGCSGAVEQVRGLISHWNVPLLTTGGSSISQSQMVGSRLITRLGFTQEAVVLFVFKLLKFFSWTNVAVMYDNDSGSFGFGKTFETYMLQSQMVFMGLQGGLDLGSRMLPIPSTRAPSDYKNILIRANASARIFIIAALSNVTRDIMVFITADLFYVSGQAGSLSWDTGVGSDFISGGYVRQGSSQAGKDEASRKVNDSVISSQEIKSAFQALFVIQLKLPDNAEYLHYQQDLKDLSAKKYSYVYPENVKIGAVDGSNVYSNLKHTNTFVPLSVMGFLDACRVYGLVLNDTLLSGEDPFDGLAMTKKMWNKTFHGVGTDIVLSPKGDRIFDFNLLSFDTVTSEFLPIIKFVAANDTLQTVRTINWPKNKRWPLPNSPACGFDGQSGPCQEQSSVAFPMVASAVIIAVALVAICAIVGWVLYIKRHQFQLDIDDEWWQVQWTDIGFAKKIGSHETLPSSQQQSRSAPPPMVTVTSTDQVTKSMQMTGISRRSRIYIENGIYKDTSVALKRLPHAVVITRENMIELRDLRNLIHDHILRFVGLCLEPANECLLYEYCQKGSLKDLLEKDSLTLDWSLRYSIIHEAVEGMIFLHSSSFKSHGRLKSTNILIHGRLVAKLSDIGLWNMRTQYPLYIEPDSTEEAIRPLLWVAPEHLRPSIPLHGTQRGDVYSFGIVLSEIILRTDPYEEKNFNMDTKAIIKEIRKGTQPLLRPNVPADACEPALLRIMQDCLMEDPIARPTFEQLRTKLRPLVKYHTGNLFNNLIKRMEKYAIELEVAVNERTAAFAEEKKKSEELLNQILPKMVAERLIHGEHIEPESFASVTIYFSDIVGFTSISSTSTAVEVVDLLNDLYTLFDRIIEDFDAYKVETIGDAYMVASGLPIRNENRHAYELAKMSLKILKSLRRVRIRHRPGSHLQLRIGLHTGPCAAGVVGLKMPRYCLFGDTVLMAHRMESSSEAMKVHMSSSTYELLKAYPDMIIQPRGDIELLVSPRFVWTFARGPRTSLPTIPPAVDRGGENGDGFDKPRKRRFTDIDESQGRAKAARNGEEHESRSKTSARPVVESAPLAAEPPGGQRLTMEEMKKIVEERRQQVMKSMPVLTADELRLKRTRELQAKISATLAGKPDLLAGTNFFKSLQAQSALTVTPPVSKPTPLILDNEGRTIDLVTGKAVTLEQRGPTLKANIRAKRREDFKAVQDKVADEVRGEEPADFYDARVTSKQPTRSRRTLFKFHEKGTFVKMGQMIRATAQLEKLQGEIAQAAKKTGITSATALARIAPKKNDSVDSGMIPEVEWWDYPLAQNQEMLDPDSADFASRMDKAVTNLVEHPVQLAPSIDKDKPVALPMMLTQKERKKLRRQSRREKLKEEQEKQRLGLAAPPEPKVKMANLMRVLGSEAVQDPTKVEAQVRAQIAKRRKTHETANATRKLSEAEKRQKKVKKMKEDTTEEVQIAIYRVKDLTHPAKKFKVETNANQLHMTGVVALNKEINIVVVEGGPKQQKKFKRLMLNRIKWNDEKTRGEAAEASSLSEVGSSMAKSCELVWEGSAKKRHFGPVKFKVCPADTAARDLFKKHGVEEYWDLAYGAAILESTDY</sequence>
<comment type="catalytic activity">
    <reaction evidence="1">
        <text>GTP = 3',5'-cyclic GMP + diphosphate</text>
        <dbReference type="Rhea" id="RHEA:13665"/>
        <dbReference type="ChEBI" id="CHEBI:33019"/>
        <dbReference type="ChEBI" id="CHEBI:37565"/>
        <dbReference type="ChEBI" id="CHEBI:57746"/>
        <dbReference type="EC" id="4.6.1.2"/>
    </reaction>
</comment>
<evidence type="ECO:0000256" key="11">
    <source>
        <dbReference type="ARBA" id="ARBA00023180"/>
    </source>
</evidence>
<feature type="domain" description="Guanylate cyclase" evidence="17">
    <location>
        <begin position="952"/>
        <end position="1082"/>
    </location>
</feature>
<evidence type="ECO:0000256" key="1">
    <source>
        <dbReference type="ARBA" id="ARBA00001436"/>
    </source>
</evidence>
<dbReference type="GO" id="GO:0007168">
    <property type="term" value="P:receptor guanylyl cyclase signaling pathway"/>
    <property type="evidence" value="ECO:0007669"/>
    <property type="project" value="TreeGrafter"/>
</dbReference>
<evidence type="ECO:0000256" key="8">
    <source>
        <dbReference type="ARBA" id="ARBA00023134"/>
    </source>
</evidence>
<evidence type="ECO:0000256" key="2">
    <source>
        <dbReference type="ARBA" id="ARBA00004251"/>
    </source>
</evidence>
<dbReference type="Pfam" id="PF00211">
    <property type="entry name" value="Guanylate_cyc"/>
    <property type="match status" value="1"/>
</dbReference>
<dbReference type="CDD" id="cd06352">
    <property type="entry name" value="PBP1_NPR_GC-like"/>
    <property type="match status" value="1"/>
</dbReference>
<evidence type="ECO:0000259" key="16">
    <source>
        <dbReference type="PROSITE" id="PS50011"/>
    </source>
</evidence>
<evidence type="ECO:0000256" key="13">
    <source>
        <dbReference type="ARBA" id="ARBA00023293"/>
    </source>
</evidence>
<dbReference type="EC" id="4.6.1.2" evidence="3"/>
<evidence type="ECO:0000256" key="5">
    <source>
        <dbReference type="ARBA" id="ARBA00022729"/>
    </source>
</evidence>
<dbReference type="InterPro" id="IPR001245">
    <property type="entry name" value="Ser-Thr/Tyr_kinase_cat_dom"/>
</dbReference>
<dbReference type="Pfam" id="PF07714">
    <property type="entry name" value="PK_Tyr_Ser-Thr"/>
    <property type="match status" value="1"/>
</dbReference>
<keyword evidence="7" id="KW-1133">Transmembrane helix</keyword>
<evidence type="ECO:0000256" key="9">
    <source>
        <dbReference type="ARBA" id="ARBA00023136"/>
    </source>
</evidence>
<dbReference type="PROSITE" id="PS50125">
    <property type="entry name" value="GUANYLATE_CYCLASE_2"/>
    <property type="match status" value="1"/>
</dbReference>
<dbReference type="InterPro" id="IPR013881">
    <property type="entry name" value="Pre-mRNA_splic_Prp3_dom"/>
</dbReference>
<keyword evidence="10 18" id="KW-0675">Receptor</keyword>
<dbReference type="GO" id="GO:0004383">
    <property type="term" value="F:guanylate cyclase activity"/>
    <property type="evidence" value="ECO:0007669"/>
    <property type="project" value="UniProtKB-EC"/>
</dbReference>
<dbReference type="InterPro" id="IPR029787">
    <property type="entry name" value="Nucleotide_cyclase"/>
</dbReference>
<dbReference type="InterPro" id="IPR000719">
    <property type="entry name" value="Prot_kinase_dom"/>
</dbReference>